<dbReference type="PANTHER" id="PTHR46890">
    <property type="entry name" value="NON-LTR RETROLELEMENT REVERSE TRANSCRIPTASE-LIKE PROTEIN-RELATED"/>
    <property type="match status" value="1"/>
</dbReference>
<dbReference type="CDD" id="cd01650">
    <property type="entry name" value="RT_nLTR_like"/>
    <property type="match status" value="1"/>
</dbReference>
<protein>
    <submittedName>
        <fullName evidence="2">RNA-directed DNA polymerase, eukaryota</fullName>
    </submittedName>
</protein>
<dbReference type="PROSITE" id="PS50878">
    <property type="entry name" value="RT_POL"/>
    <property type="match status" value="1"/>
</dbReference>
<keyword evidence="2" id="KW-0695">RNA-directed DNA polymerase</keyword>
<gene>
    <name evidence="2" type="ORF">Tci_010204</name>
</gene>
<dbReference type="Pfam" id="PF00078">
    <property type="entry name" value="RVT_1"/>
    <property type="match status" value="1"/>
</dbReference>
<dbReference type="GO" id="GO:0003964">
    <property type="term" value="F:RNA-directed DNA polymerase activity"/>
    <property type="evidence" value="ECO:0007669"/>
    <property type="project" value="UniProtKB-KW"/>
</dbReference>
<reference evidence="2" key="1">
    <citation type="journal article" date="2019" name="Sci. Rep.">
        <title>Draft genome of Tanacetum cinerariifolium, the natural source of mosquito coil.</title>
        <authorList>
            <person name="Yamashiro T."/>
            <person name="Shiraishi A."/>
            <person name="Satake H."/>
            <person name="Nakayama K."/>
        </authorList>
    </citation>
    <scope>NUCLEOTIDE SEQUENCE</scope>
</reference>
<dbReference type="InterPro" id="IPR043502">
    <property type="entry name" value="DNA/RNA_pol_sf"/>
</dbReference>
<proteinExistence type="predicted"/>
<dbReference type="AlphaFoldDB" id="A0A6L2JMN8"/>
<dbReference type="PANTHER" id="PTHR46890:SF50">
    <property type="entry name" value="RNA-DIRECTED DNA POLYMERASE, EUKARYOTA, REVERSE TRANSCRIPTASE ZINC-BINDING DOMAIN PROTEIN-RELATED"/>
    <property type="match status" value="1"/>
</dbReference>
<dbReference type="SUPFAM" id="SSF56672">
    <property type="entry name" value="DNA/RNA polymerases"/>
    <property type="match status" value="1"/>
</dbReference>
<dbReference type="InterPro" id="IPR052343">
    <property type="entry name" value="Retrotransposon-Effector_Assoc"/>
</dbReference>
<accession>A0A6L2JMN8</accession>
<dbReference type="EMBL" id="BKCJ010001026">
    <property type="protein sequence ID" value="GEU38226.1"/>
    <property type="molecule type" value="Genomic_DNA"/>
</dbReference>
<comment type="caution">
    <text evidence="2">The sequence shown here is derived from an EMBL/GenBank/DDBJ whole genome shotgun (WGS) entry which is preliminary data.</text>
</comment>
<dbReference type="InterPro" id="IPR000477">
    <property type="entry name" value="RT_dom"/>
</dbReference>
<organism evidence="2">
    <name type="scientific">Tanacetum cinerariifolium</name>
    <name type="common">Dalmatian daisy</name>
    <name type="synonym">Chrysanthemum cinerariifolium</name>
    <dbReference type="NCBI Taxonomy" id="118510"/>
    <lineage>
        <taxon>Eukaryota</taxon>
        <taxon>Viridiplantae</taxon>
        <taxon>Streptophyta</taxon>
        <taxon>Embryophyta</taxon>
        <taxon>Tracheophyta</taxon>
        <taxon>Spermatophyta</taxon>
        <taxon>Magnoliopsida</taxon>
        <taxon>eudicotyledons</taxon>
        <taxon>Gunneridae</taxon>
        <taxon>Pentapetalae</taxon>
        <taxon>asterids</taxon>
        <taxon>campanulids</taxon>
        <taxon>Asterales</taxon>
        <taxon>Asteraceae</taxon>
        <taxon>Asteroideae</taxon>
        <taxon>Anthemideae</taxon>
        <taxon>Anthemidinae</taxon>
        <taxon>Tanacetum</taxon>
    </lineage>
</organism>
<keyword evidence="2" id="KW-0548">Nucleotidyltransferase</keyword>
<name>A0A6L2JMN8_TANCI</name>
<sequence length="306" mass="35257">MQLEDRNGMVRFKRKLQGLKKVIREWVMEQTNDLEKDVSTDEIRKAAWDCGENKSLGPDGYTFEFFQKFWSLVGPNFCKAIQWYFDHSNFPRGCNSSFIALILKVPDVKFVSDFRPISLIGSMYKVITKILTNRLSSIIFDLVFDVQTAFVSNRQILDGPFIINELLSWCKRKKKHAMLFKLDFAKAYDSVRWDFLDDVLRSFGFGSKWRSLISGCLCSAMASVIVNESPTSEFQFQCGLKQGDLLAPYLFILDMEPLHLSFSRVIEAGMFKGILIDNSVMISHLFYADNAVFIGEWSDSNIDRIL</sequence>
<feature type="domain" description="Reverse transcriptase" evidence="1">
    <location>
        <begin position="83"/>
        <end position="306"/>
    </location>
</feature>
<evidence type="ECO:0000259" key="1">
    <source>
        <dbReference type="PROSITE" id="PS50878"/>
    </source>
</evidence>
<keyword evidence="2" id="KW-0808">Transferase</keyword>
<evidence type="ECO:0000313" key="2">
    <source>
        <dbReference type="EMBL" id="GEU38226.1"/>
    </source>
</evidence>